<evidence type="ECO:0000259" key="18">
    <source>
        <dbReference type="Pfam" id="PF02706"/>
    </source>
</evidence>
<feature type="domain" description="Tyrosine-protein kinase G-rich" evidence="20">
    <location>
        <begin position="440"/>
        <end position="502"/>
    </location>
</feature>
<organism evidence="21 22">
    <name type="scientific">Fulvivirga sedimenti</name>
    <dbReference type="NCBI Taxonomy" id="2879465"/>
    <lineage>
        <taxon>Bacteria</taxon>
        <taxon>Pseudomonadati</taxon>
        <taxon>Bacteroidota</taxon>
        <taxon>Cytophagia</taxon>
        <taxon>Cytophagales</taxon>
        <taxon>Fulvivirgaceae</taxon>
        <taxon>Fulvivirga</taxon>
    </lineage>
</organism>
<accession>A0A9X1HU45</accession>
<dbReference type="PANTHER" id="PTHR32309:SF13">
    <property type="entry name" value="FERRIC ENTEROBACTIN TRANSPORT PROTEIN FEPE"/>
    <property type="match status" value="1"/>
</dbReference>
<keyword evidence="12 17" id="KW-1133">Transmembrane helix</keyword>
<comment type="similarity">
    <text evidence="3">Belongs to the etk/wzc family.</text>
</comment>
<dbReference type="Pfam" id="PF13807">
    <property type="entry name" value="GNVR"/>
    <property type="match status" value="1"/>
</dbReference>
<dbReference type="AlphaFoldDB" id="A0A9X1HU45"/>
<keyword evidence="22" id="KW-1185">Reference proteome</keyword>
<dbReference type="Pfam" id="PF13614">
    <property type="entry name" value="AAA_31"/>
    <property type="match status" value="1"/>
</dbReference>
<dbReference type="InterPro" id="IPR027417">
    <property type="entry name" value="P-loop_NTPase"/>
</dbReference>
<keyword evidence="9" id="KW-0547">Nucleotide-binding</keyword>
<dbReference type="EC" id="2.7.10.2" evidence="4"/>
<feature type="coiled-coil region" evidence="16">
    <location>
        <begin position="256"/>
        <end position="290"/>
    </location>
</feature>
<dbReference type="InterPro" id="IPR050445">
    <property type="entry name" value="Bact_polysacc_biosynth/exp"/>
</dbReference>
<evidence type="ECO:0000256" key="16">
    <source>
        <dbReference type="SAM" id="Coils"/>
    </source>
</evidence>
<keyword evidence="11" id="KW-0067">ATP-binding</keyword>
<dbReference type="GO" id="GO:0042802">
    <property type="term" value="F:identical protein binding"/>
    <property type="evidence" value="ECO:0007669"/>
    <property type="project" value="UniProtKB-ARBA"/>
</dbReference>
<evidence type="ECO:0000256" key="10">
    <source>
        <dbReference type="ARBA" id="ARBA00022777"/>
    </source>
</evidence>
<gene>
    <name evidence="21" type="ORF">LDX50_23975</name>
</gene>
<dbReference type="NCBIfam" id="TIGR01007">
    <property type="entry name" value="eps_fam"/>
    <property type="match status" value="1"/>
</dbReference>
<comment type="catalytic activity">
    <reaction evidence="15">
        <text>L-tyrosyl-[protein] + ATP = O-phospho-L-tyrosyl-[protein] + ADP + H(+)</text>
        <dbReference type="Rhea" id="RHEA:10596"/>
        <dbReference type="Rhea" id="RHEA-COMP:10136"/>
        <dbReference type="Rhea" id="RHEA-COMP:20101"/>
        <dbReference type="ChEBI" id="CHEBI:15378"/>
        <dbReference type="ChEBI" id="CHEBI:30616"/>
        <dbReference type="ChEBI" id="CHEBI:46858"/>
        <dbReference type="ChEBI" id="CHEBI:61978"/>
        <dbReference type="ChEBI" id="CHEBI:456216"/>
        <dbReference type="EC" id="2.7.10.2"/>
    </reaction>
</comment>
<dbReference type="FunFam" id="3.40.50.300:FF:000527">
    <property type="entry name" value="Tyrosine-protein kinase etk"/>
    <property type="match status" value="1"/>
</dbReference>
<evidence type="ECO:0000256" key="15">
    <source>
        <dbReference type="ARBA" id="ARBA00051245"/>
    </source>
</evidence>
<keyword evidence="10" id="KW-0418">Kinase</keyword>
<feature type="domain" description="Polysaccharide chain length determinant N-terminal" evidence="18">
    <location>
        <begin position="11"/>
        <end position="97"/>
    </location>
</feature>
<evidence type="ECO:0000313" key="22">
    <source>
        <dbReference type="Proteomes" id="UP001139409"/>
    </source>
</evidence>
<name>A0A9X1HU45_9BACT</name>
<evidence type="ECO:0000256" key="11">
    <source>
        <dbReference type="ARBA" id="ARBA00022840"/>
    </source>
</evidence>
<evidence type="ECO:0000256" key="1">
    <source>
        <dbReference type="ARBA" id="ARBA00004429"/>
    </source>
</evidence>
<evidence type="ECO:0000256" key="8">
    <source>
        <dbReference type="ARBA" id="ARBA00022692"/>
    </source>
</evidence>
<keyword evidence="14" id="KW-0829">Tyrosine-protein kinase</keyword>
<feature type="transmembrane region" description="Helical" evidence="17">
    <location>
        <begin position="484"/>
        <end position="508"/>
    </location>
</feature>
<dbReference type="Gene3D" id="3.40.50.300">
    <property type="entry name" value="P-loop containing nucleotide triphosphate hydrolases"/>
    <property type="match status" value="1"/>
</dbReference>
<keyword evidence="13 17" id="KW-0472">Membrane</keyword>
<keyword evidence="16" id="KW-0175">Coiled coil</keyword>
<evidence type="ECO:0000313" key="21">
    <source>
        <dbReference type="EMBL" id="MCA6077955.1"/>
    </source>
</evidence>
<dbReference type="InterPro" id="IPR032807">
    <property type="entry name" value="GNVR"/>
</dbReference>
<proteinExistence type="inferred from homology"/>
<evidence type="ECO:0000256" key="14">
    <source>
        <dbReference type="ARBA" id="ARBA00023137"/>
    </source>
</evidence>
<dbReference type="InterPro" id="IPR003856">
    <property type="entry name" value="LPS_length_determ_N"/>
</dbReference>
<evidence type="ECO:0000259" key="19">
    <source>
        <dbReference type="Pfam" id="PF13614"/>
    </source>
</evidence>
<dbReference type="InterPro" id="IPR025669">
    <property type="entry name" value="AAA_dom"/>
</dbReference>
<dbReference type="SUPFAM" id="SSF52540">
    <property type="entry name" value="P-loop containing nucleoside triphosphate hydrolases"/>
    <property type="match status" value="1"/>
</dbReference>
<dbReference type="PANTHER" id="PTHR32309">
    <property type="entry name" value="TYROSINE-PROTEIN KINASE"/>
    <property type="match status" value="1"/>
</dbReference>
<dbReference type="Proteomes" id="UP001139409">
    <property type="component" value="Unassembled WGS sequence"/>
</dbReference>
<dbReference type="CDD" id="cd05387">
    <property type="entry name" value="BY-kinase"/>
    <property type="match status" value="1"/>
</dbReference>
<evidence type="ECO:0000256" key="7">
    <source>
        <dbReference type="ARBA" id="ARBA00022679"/>
    </source>
</evidence>
<comment type="similarity">
    <text evidence="2">Belongs to the CpsD/CapB family.</text>
</comment>
<comment type="subcellular location">
    <subcellularLocation>
        <location evidence="1">Cell inner membrane</location>
        <topology evidence="1">Multi-pass membrane protein</topology>
    </subcellularLocation>
</comment>
<keyword evidence="8 17" id="KW-0812">Transmembrane</keyword>
<evidence type="ECO:0000256" key="2">
    <source>
        <dbReference type="ARBA" id="ARBA00007316"/>
    </source>
</evidence>
<dbReference type="GO" id="GO:0004715">
    <property type="term" value="F:non-membrane spanning protein tyrosine kinase activity"/>
    <property type="evidence" value="ECO:0007669"/>
    <property type="project" value="UniProtKB-EC"/>
</dbReference>
<evidence type="ECO:0000256" key="17">
    <source>
        <dbReference type="SAM" id="Phobius"/>
    </source>
</evidence>
<evidence type="ECO:0000256" key="3">
    <source>
        <dbReference type="ARBA" id="ARBA00008883"/>
    </source>
</evidence>
<evidence type="ECO:0000259" key="20">
    <source>
        <dbReference type="Pfam" id="PF13807"/>
    </source>
</evidence>
<sequence length="769" mass="87612">MSTKTVDEIGIDLDKFWSVIRKNILWILLIFLFTNLIAYLVIRWTKPLFESESILRLDVQEEANLLGLAPFQDAPENLLAGEIELIQSKLFLNRIIDFLDLKVSYYAAGNVLNDEKFGSAPIQVDVNVLDDKILDQRIYVEIIDEFTYKAGFGSESALEDSPIYKWDQRVSWPGMTFRLYLTKTYDPSSEVRVYFFVVNSRDALLKYLQANLIVEPDKELAKTIRIAYQDKSATKAQEIVASIDSLYLQYSEQKNNQENEQKIAWLNDELSKIEKQLEGYENYIEKFTIENRTSDLNEDLKNVLVLMNELDSQRYNFTSRIRQIDKLSKDVKSGEADFIDLKAMELPDYMGEELDALNELLRRRERLELSYRESTLAIQQLDESIKSARESILGRLSALRDRFVTDLEQVEKTKARLEQEFTSLPGKSNEFNKNKRFYDLYEEFYLSLLQSKAEFEIARAGSNTDYEILSPASTPESPISPNVYLIHGVGAVAGFMLSILFIGVSYLANNKINNLSELEKLTPVSILGSVPTANVVLNTSQLIVHKHPKSAVSESLRSIRTNIQFMTSKKEKNIISVTSTIGGEGKTFISVNLGGIISVTKKRVIVLDLDMRKPRVHLSFGDANEEKGISTILIHKYDYKECIRKTELEYLDYIPAGPTPPNPSELLLSAEFKTLLDHLSAEYDMVILDSPPIGLVTDGIIIMERADLSLYIIRSGYSKKEFVETLNRVNKEENLHSKIAVILNAMPKSGSSSYGYGYYHDGKHHTNAT</sequence>
<evidence type="ECO:0000256" key="12">
    <source>
        <dbReference type="ARBA" id="ARBA00022989"/>
    </source>
</evidence>
<evidence type="ECO:0000256" key="9">
    <source>
        <dbReference type="ARBA" id="ARBA00022741"/>
    </source>
</evidence>
<comment type="caution">
    <text evidence="21">The sequence shown here is derived from an EMBL/GenBank/DDBJ whole genome shotgun (WGS) entry which is preliminary data.</text>
</comment>
<dbReference type="Pfam" id="PF02706">
    <property type="entry name" value="Wzz"/>
    <property type="match status" value="1"/>
</dbReference>
<dbReference type="EMBL" id="JAIXNE010000005">
    <property type="protein sequence ID" value="MCA6077955.1"/>
    <property type="molecule type" value="Genomic_DNA"/>
</dbReference>
<dbReference type="GO" id="GO:0005886">
    <property type="term" value="C:plasma membrane"/>
    <property type="evidence" value="ECO:0007669"/>
    <property type="project" value="UniProtKB-SubCell"/>
</dbReference>
<dbReference type="InterPro" id="IPR005702">
    <property type="entry name" value="Wzc-like_C"/>
</dbReference>
<feature type="domain" description="AAA" evidence="19">
    <location>
        <begin position="573"/>
        <end position="732"/>
    </location>
</feature>
<keyword evidence="7 21" id="KW-0808">Transferase</keyword>
<reference evidence="21" key="1">
    <citation type="submission" date="2021-09" db="EMBL/GenBank/DDBJ databases">
        <title>Fulvivirga sp. isolated from coastal sediment.</title>
        <authorList>
            <person name="Yu H."/>
        </authorList>
    </citation>
    <scope>NUCLEOTIDE SEQUENCE</scope>
    <source>
        <strain evidence="21">1062</strain>
    </source>
</reference>
<evidence type="ECO:0000256" key="5">
    <source>
        <dbReference type="ARBA" id="ARBA00022475"/>
    </source>
</evidence>
<keyword evidence="5" id="KW-1003">Cell membrane</keyword>
<dbReference type="GO" id="GO:0005524">
    <property type="term" value="F:ATP binding"/>
    <property type="evidence" value="ECO:0007669"/>
    <property type="project" value="UniProtKB-KW"/>
</dbReference>
<protein>
    <recommendedName>
        <fullName evidence="4">non-specific protein-tyrosine kinase</fullName>
        <ecNumber evidence="4">2.7.10.2</ecNumber>
    </recommendedName>
</protein>
<feature type="coiled-coil region" evidence="16">
    <location>
        <begin position="357"/>
        <end position="420"/>
    </location>
</feature>
<evidence type="ECO:0000256" key="6">
    <source>
        <dbReference type="ARBA" id="ARBA00022519"/>
    </source>
</evidence>
<dbReference type="RefSeq" id="WP_225698817.1">
    <property type="nucleotide sequence ID" value="NZ_JAIXNE010000005.1"/>
</dbReference>
<keyword evidence="6" id="KW-0997">Cell inner membrane</keyword>
<evidence type="ECO:0000256" key="4">
    <source>
        <dbReference type="ARBA" id="ARBA00011903"/>
    </source>
</evidence>
<evidence type="ECO:0000256" key="13">
    <source>
        <dbReference type="ARBA" id="ARBA00023136"/>
    </source>
</evidence>
<feature type="transmembrane region" description="Helical" evidence="17">
    <location>
        <begin position="24"/>
        <end position="42"/>
    </location>
</feature>